<proteinExistence type="predicted"/>
<accession>E6SVG8</accession>
<dbReference type="InterPro" id="IPR013783">
    <property type="entry name" value="Ig-like_fold"/>
</dbReference>
<evidence type="ECO:0000313" key="1">
    <source>
        <dbReference type="EMBL" id="ADV42478.1"/>
    </source>
</evidence>
<name>E6SVG8_BACT6</name>
<dbReference type="HOGENOM" id="CLU_793779_0_0_10"/>
<dbReference type="EMBL" id="CP002352">
    <property type="protein sequence ID" value="ADV42478.1"/>
    <property type="molecule type" value="Genomic_DNA"/>
</dbReference>
<dbReference type="eggNOG" id="ENOG5033ZGM">
    <property type="taxonomic scope" value="Bacteria"/>
</dbReference>
<organism evidence="1 2">
    <name type="scientific">Bacteroides helcogenes (strain ATCC 35417 / DSM 20613 / JCM 6297 / CCUG 15421 / P 36-108)</name>
    <dbReference type="NCBI Taxonomy" id="693979"/>
    <lineage>
        <taxon>Bacteria</taxon>
        <taxon>Pseudomonadati</taxon>
        <taxon>Bacteroidota</taxon>
        <taxon>Bacteroidia</taxon>
        <taxon>Bacteroidales</taxon>
        <taxon>Bacteroidaceae</taxon>
        <taxon>Bacteroides</taxon>
    </lineage>
</organism>
<dbReference type="Gene3D" id="2.60.40.10">
    <property type="entry name" value="Immunoglobulins"/>
    <property type="match status" value="1"/>
</dbReference>
<dbReference type="Proteomes" id="UP000008630">
    <property type="component" value="Chromosome"/>
</dbReference>
<gene>
    <name evidence="1" type="ordered locus">Bache_0453</name>
</gene>
<sequence>MKGKSYLIMVFAGLVLHGACSQTPRKTEIYYNEEYNAIKEKASAYKAGFNIILVDSNYDLQKYKDKIIHPNETKKTLWNFINVGIPQNHWYKHLLGTEKVPFTLSFNDTGNLVNIVFGISKYADESINFTVAPTTANGLSYTNFGFKENSVITAKGTKICSLIQQIIDIRQNTLLTDKEKYNSLNHLMKDTVYPYGLYLKFKYTISFAPKDSTLTLAKEFLTRYSDRQYAPIFKPLIQEAYNFLNPQRKTALQITTNLNKQYYHKGDTIRISVKITNRSSSTIPITSIEPSCDCIKSIPGYDSQILPHRSTEYHFLMKAEDKGELYREIYFNTNPDTLPMVAEFNISIK</sequence>
<keyword evidence="2" id="KW-1185">Reference proteome</keyword>
<reference evidence="1 2" key="2">
    <citation type="journal article" date="2011" name="Stand. Genomic Sci.">
        <title>Complete genome sequence of Bacteroides helcogenes type strain (P 36-108).</title>
        <authorList>
            <person name="Pati A."/>
            <person name="Gronow S."/>
            <person name="Zeytun A."/>
            <person name="Lapidus A."/>
            <person name="Nolan M."/>
            <person name="Hammon N."/>
            <person name="Deshpande S."/>
            <person name="Cheng J.F."/>
            <person name="Tapia R."/>
            <person name="Han C."/>
            <person name="Goodwin L."/>
            <person name="Pitluck S."/>
            <person name="Liolios K."/>
            <person name="Pagani I."/>
            <person name="Ivanova N."/>
            <person name="Mavromatis K."/>
            <person name="Chen A."/>
            <person name="Palaniappan K."/>
            <person name="Land M."/>
            <person name="Hauser L."/>
            <person name="Chang Y.J."/>
            <person name="Jeffries C.D."/>
            <person name="Detter J.C."/>
            <person name="Brambilla E."/>
            <person name="Rohde M."/>
            <person name="Goker M."/>
            <person name="Woyke T."/>
            <person name="Bristow J."/>
            <person name="Eisen J.A."/>
            <person name="Markowitz V."/>
            <person name="Hugenholtz P."/>
            <person name="Kyrpides N.C."/>
            <person name="Klenk H.P."/>
            <person name="Lucas S."/>
        </authorList>
    </citation>
    <scope>NUCLEOTIDE SEQUENCE [LARGE SCALE GENOMIC DNA]</scope>
    <source>
        <strain evidence="2">ATCC 35417 / DSM 20613 / JCM 6297 / CCUG 15421 / P 36-108</strain>
    </source>
</reference>
<dbReference type="STRING" id="693979.Bache_0453"/>
<reference key="1">
    <citation type="submission" date="2010-11" db="EMBL/GenBank/DDBJ databases">
        <title>The complete genome of Bacteroides helcogenes P 36-108.</title>
        <authorList>
            <consortium name="US DOE Joint Genome Institute (JGI-PGF)"/>
            <person name="Lucas S."/>
            <person name="Copeland A."/>
            <person name="Lapidus A."/>
            <person name="Bruce D."/>
            <person name="Goodwin L."/>
            <person name="Pitluck S."/>
            <person name="Kyrpides N."/>
            <person name="Mavromatis K."/>
            <person name="Ivanova N."/>
            <person name="Zeytun A."/>
            <person name="Brettin T."/>
            <person name="Detter J.C."/>
            <person name="Tapia R."/>
            <person name="Han C."/>
            <person name="Land M."/>
            <person name="Hauser L."/>
            <person name="Markowitz V."/>
            <person name="Cheng J.-F."/>
            <person name="Hugenholtz P."/>
            <person name="Woyke T."/>
            <person name="Wu D."/>
            <person name="Gronow S."/>
            <person name="Wellnitz S."/>
            <person name="Brambilla E."/>
            <person name="Klenk H.-P."/>
            <person name="Eisen J.A."/>
        </authorList>
    </citation>
    <scope>NUCLEOTIDE SEQUENCE</scope>
    <source>
        <strain>P 36-108</strain>
    </source>
</reference>
<dbReference type="OrthoDB" id="10007452at2"/>
<evidence type="ECO:0000313" key="2">
    <source>
        <dbReference type="Proteomes" id="UP000008630"/>
    </source>
</evidence>
<dbReference type="RefSeq" id="WP_013546094.1">
    <property type="nucleotide sequence ID" value="NC_014933.1"/>
</dbReference>
<protein>
    <recommendedName>
        <fullName evidence="3">DUF1573 domain-containing protein</fullName>
    </recommendedName>
</protein>
<dbReference type="PATRIC" id="fig|693979.3.peg.487"/>
<dbReference type="AlphaFoldDB" id="E6SVG8"/>
<dbReference type="KEGG" id="bhl:Bache_0453"/>
<evidence type="ECO:0008006" key="3">
    <source>
        <dbReference type="Google" id="ProtNLM"/>
    </source>
</evidence>